<dbReference type="InterPro" id="IPR006144">
    <property type="entry name" value="Secretion_HlyD_CS"/>
</dbReference>
<evidence type="ECO:0000259" key="11">
    <source>
        <dbReference type="Pfam" id="PF25994"/>
    </source>
</evidence>
<feature type="coiled-coil region" evidence="10">
    <location>
        <begin position="148"/>
        <end position="175"/>
    </location>
</feature>
<keyword evidence="10" id="KW-0175">Coiled coil</keyword>
<evidence type="ECO:0000256" key="1">
    <source>
        <dbReference type="ARBA" id="ARBA00004377"/>
    </source>
</evidence>
<keyword evidence="6 9" id="KW-0812">Transmembrane</keyword>
<dbReference type="PROSITE" id="PS00543">
    <property type="entry name" value="HLYD_FAMILY"/>
    <property type="match status" value="1"/>
</dbReference>
<dbReference type="Pfam" id="PF26002">
    <property type="entry name" value="Beta-barrel_AprE"/>
    <property type="match status" value="1"/>
</dbReference>
<keyword evidence="7 9" id="KW-1133">Transmembrane helix</keyword>
<comment type="subcellular location">
    <subcellularLocation>
        <location evidence="1 9">Cell inner membrane</location>
        <topology evidence="1 9">Single-pass membrane protein</topology>
    </subcellularLocation>
</comment>
<evidence type="ECO:0000313" key="13">
    <source>
        <dbReference type="EMBL" id="WGO83613.1"/>
    </source>
</evidence>
<keyword evidence="5 9" id="KW-0997">Cell inner membrane</keyword>
<dbReference type="PANTHER" id="PTHR30386">
    <property type="entry name" value="MEMBRANE FUSION SUBUNIT OF EMRAB-TOLC MULTIDRUG EFFLUX PUMP"/>
    <property type="match status" value="1"/>
</dbReference>
<dbReference type="Gene3D" id="2.40.50.100">
    <property type="match status" value="1"/>
</dbReference>
<evidence type="ECO:0000313" key="14">
    <source>
        <dbReference type="Proteomes" id="UP001231859"/>
    </source>
</evidence>
<feature type="domain" description="AprE-like beta-barrel" evidence="12">
    <location>
        <begin position="333"/>
        <end position="422"/>
    </location>
</feature>
<proteinExistence type="inferred from homology"/>
<dbReference type="InterPro" id="IPR050739">
    <property type="entry name" value="MFP"/>
</dbReference>
<accession>A0ABY8P288</accession>
<evidence type="ECO:0000256" key="3">
    <source>
        <dbReference type="ARBA" id="ARBA00022448"/>
    </source>
</evidence>
<keyword evidence="14" id="KW-1185">Reference proteome</keyword>
<dbReference type="EMBL" id="CP123759">
    <property type="protein sequence ID" value="WGO83613.1"/>
    <property type="molecule type" value="Genomic_DNA"/>
</dbReference>
<evidence type="ECO:0000256" key="2">
    <source>
        <dbReference type="ARBA" id="ARBA00009477"/>
    </source>
</evidence>
<keyword evidence="8 9" id="KW-0472">Membrane</keyword>
<evidence type="ECO:0000256" key="7">
    <source>
        <dbReference type="ARBA" id="ARBA00022989"/>
    </source>
</evidence>
<dbReference type="InterPro" id="IPR058982">
    <property type="entry name" value="Beta-barrel_AprE"/>
</dbReference>
<evidence type="ECO:0000256" key="8">
    <source>
        <dbReference type="ARBA" id="ARBA00023136"/>
    </source>
</evidence>
<gene>
    <name evidence="13" type="ORF">QG404_01400</name>
</gene>
<dbReference type="InterPro" id="IPR010129">
    <property type="entry name" value="T1SS_HlyD"/>
</dbReference>
<evidence type="ECO:0000256" key="10">
    <source>
        <dbReference type="SAM" id="Coils"/>
    </source>
</evidence>
<dbReference type="Gene3D" id="2.40.30.170">
    <property type="match status" value="1"/>
</dbReference>
<protein>
    <recommendedName>
        <fullName evidence="9">Membrane fusion protein (MFP) family protein</fullName>
    </recommendedName>
</protein>
<evidence type="ECO:0000256" key="4">
    <source>
        <dbReference type="ARBA" id="ARBA00022475"/>
    </source>
</evidence>
<name>A0ABY8P288_9GAMM</name>
<keyword evidence="4 9" id="KW-1003">Cell membrane</keyword>
<keyword evidence="3 9" id="KW-0813">Transport</keyword>
<organism evidence="13 14">
    <name type="scientific">Arsenophonus apicola</name>
    <dbReference type="NCBI Taxonomy" id="2879119"/>
    <lineage>
        <taxon>Bacteria</taxon>
        <taxon>Pseudomonadati</taxon>
        <taxon>Pseudomonadota</taxon>
        <taxon>Gammaproteobacteria</taxon>
        <taxon>Enterobacterales</taxon>
        <taxon>Morganellaceae</taxon>
        <taxon>Arsenophonus</taxon>
    </lineage>
</organism>
<evidence type="ECO:0000256" key="6">
    <source>
        <dbReference type="ARBA" id="ARBA00022692"/>
    </source>
</evidence>
<evidence type="ECO:0000256" key="9">
    <source>
        <dbReference type="RuleBase" id="RU365093"/>
    </source>
</evidence>
<dbReference type="Proteomes" id="UP001231859">
    <property type="component" value="Chromosome"/>
</dbReference>
<feature type="transmembrane region" description="Helical" evidence="9">
    <location>
        <begin position="25"/>
        <end position="46"/>
    </location>
</feature>
<dbReference type="RefSeq" id="WP_280938501.1">
    <property type="nucleotide sequence ID" value="NZ_CP123759.1"/>
</dbReference>
<comment type="similarity">
    <text evidence="2 9">Belongs to the membrane fusion protein (MFP) (TC 8.A.1) family.</text>
</comment>
<dbReference type="SUPFAM" id="SSF111369">
    <property type="entry name" value="HlyD-like secretion proteins"/>
    <property type="match status" value="1"/>
</dbReference>
<reference evidence="13 14" key="1">
    <citation type="submission" date="2023-04" db="EMBL/GenBank/DDBJ databases">
        <title>Genome dynamics across the evolutionary transition to endosymbiosis.</title>
        <authorList>
            <person name="Siozios S."/>
            <person name="Nadal-Jimenez P."/>
            <person name="Azagi T."/>
            <person name="Sprong H."/>
            <person name="Frost C.L."/>
            <person name="Parratt S.R."/>
            <person name="Taylor G."/>
            <person name="Brettell L."/>
            <person name="Lew K.C."/>
            <person name="Croft L."/>
            <person name="King K.C."/>
            <person name="Brockhurst M.A."/>
            <person name="Hypsa V."/>
            <person name="Novakova E."/>
            <person name="Darby A.C."/>
            <person name="Hurst G.D.D."/>
        </authorList>
    </citation>
    <scope>NUCLEOTIDE SEQUENCE [LARGE SCALE GENOMIC DNA]</scope>
    <source>
        <strain evidence="14">aApi_AU</strain>
    </source>
</reference>
<dbReference type="Pfam" id="PF25994">
    <property type="entry name" value="HH_AprE"/>
    <property type="match status" value="1"/>
</dbReference>
<dbReference type="NCBIfam" id="TIGR01843">
    <property type="entry name" value="type_I_hlyD"/>
    <property type="match status" value="1"/>
</dbReference>
<dbReference type="PRINTS" id="PR01490">
    <property type="entry name" value="RTXTOXIND"/>
</dbReference>
<dbReference type="InterPro" id="IPR058781">
    <property type="entry name" value="HH_AprE-like"/>
</dbReference>
<sequence length="445" mass="50033">MSAQGKYHKSSPILTDNLISNEKRAVYLGWLLVTIGFGGFLLWSALAPLDKGVPVSGNVIVAGNHKTIQHQYGGIIDQLSVNNGEKVQAGQILLTLNTVEVHSEYSIKLKQYHELLVREARLLAEQQGKKRLIISPALQHEMKEHDVSELLQLNQQLLENQYQVLQLELASIKEKITGLDAILYAQQQKAKSQKTQLTMLLQQLAGLRELEKNGYIARNTLLETENKYTEVEGNLAQTLGDISRIQHQILEQKLLSEKLQQEHQKDVHAQLADTQTKINHTNSELVKAKFILANAQIRAPVAGTIIGMSVFTEGGVIVAGQKMMEIVPDDQPLLVDARVPVHLIDQVKLGLPVELQFTAFNQSTTPKVEGNVTMISADRLLNEQTCEPYYLLQVQVNDKNRQRLNQLTIKPGMPVEVFIRTGERSLLNYLFKPLFDRLHMSLNED</sequence>
<evidence type="ECO:0000259" key="12">
    <source>
        <dbReference type="Pfam" id="PF26002"/>
    </source>
</evidence>
<dbReference type="PANTHER" id="PTHR30386:SF17">
    <property type="entry name" value="ALKALINE PROTEASE SECRETION PROTEIN APRE"/>
    <property type="match status" value="1"/>
</dbReference>
<evidence type="ECO:0000256" key="5">
    <source>
        <dbReference type="ARBA" id="ARBA00022519"/>
    </source>
</evidence>
<feature type="domain" description="AprE-like long alpha-helical hairpin" evidence="11">
    <location>
        <begin position="103"/>
        <end position="289"/>
    </location>
</feature>